<evidence type="ECO:0000256" key="6">
    <source>
        <dbReference type="ARBA" id="ARBA00023157"/>
    </source>
</evidence>
<dbReference type="Gene3D" id="2.70.130.10">
    <property type="entry name" value="Mannose-6-phosphate receptor binding domain"/>
    <property type="match status" value="1"/>
</dbReference>
<evidence type="ECO:0000256" key="5">
    <source>
        <dbReference type="ARBA" id="ARBA00022824"/>
    </source>
</evidence>
<dbReference type="PANTHER" id="PTHR15414:SF0">
    <property type="entry name" value="ENDOPLASMIC RETICULUM LECTIN 1"/>
    <property type="match status" value="1"/>
</dbReference>
<feature type="compositionally biased region" description="Basic and acidic residues" evidence="8">
    <location>
        <begin position="449"/>
        <end position="466"/>
    </location>
</feature>
<comment type="subcellular location">
    <subcellularLocation>
        <location evidence="1 7">Endoplasmic reticulum membrane</location>
        <topology evidence="1 7">Peripheral membrane protein</topology>
        <orientation evidence="1 7">Lumenal side</orientation>
    </subcellularLocation>
</comment>
<comment type="function">
    <text evidence="7">Lectin involved in the quality control of the secretory pathway. As a member of the endoplasmic reticulum-associated degradation lumenal (ERAD-L) surveillance system, targets misfolded endoplasmic reticulum lumenal glycoproteins for degradation.</text>
</comment>
<keyword evidence="7" id="KW-0472">Membrane</keyword>
<feature type="region of interest" description="Disordered" evidence="8">
    <location>
        <begin position="435"/>
        <end position="480"/>
    </location>
</feature>
<feature type="compositionally biased region" description="Basic and acidic residues" evidence="8">
    <location>
        <begin position="101"/>
        <end position="113"/>
    </location>
</feature>
<dbReference type="OrthoDB" id="448954at2759"/>
<feature type="region of interest" description="Disordered" evidence="8">
    <location>
        <begin position="199"/>
        <end position="229"/>
    </location>
</feature>
<evidence type="ECO:0000259" key="10">
    <source>
        <dbReference type="PROSITE" id="PS51914"/>
    </source>
</evidence>
<feature type="domain" description="MRH" evidence="10">
    <location>
        <begin position="127"/>
        <end position="296"/>
    </location>
</feature>
<dbReference type="GO" id="GO:0005788">
    <property type="term" value="C:endoplasmic reticulum lumen"/>
    <property type="evidence" value="ECO:0007669"/>
    <property type="project" value="UniProtKB-UniRule"/>
</dbReference>
<accession>C6HL69</accession>
<evidence type="ECO:0000256" key="2">
    <source>
        <dbReference type="ARBA" id="ARBA00009918"/>
    </source>
</evidence>
<dbReference type="AlphaFoldDB" id="C6HL69"/>
<reference evidence="12" key="1">
    <citation type="submission" date="2009-05" db="EMBL/GenBank/DDBJ databases">
        <title>The genome sequence of Ajellomyces capsulatus strain H143.</title>
        <authorList>
            <person name="Champion M."/>
            <person name="Cuomo C.A."/>
            <person name="Ma L.-J."/>
            <person name="Henn M.R."/>
            <person name="Sil A."/>
            <person name="Goldman B."/>
            <person name="Young S.K."/>
            <person name="Kodira C.D."/>
            <person name="Zeng Q."/>
            <person name="Koehrsen M."/>
            <person name="Alvarado L."/>
            <person name="Berlin A.M."/>
            <person name="Borenstein D."/>
            <person name="Chen Z."/>
            <person name="Engels R."/>
            <person name="Freedman E."/>
            <person name="Gellesch M."/>
            <person name="Goldberg J."/>
            <person name="Griggs A."/>
            <person name="Gujja S."/>
            <person name="Heiman D.I."/>
            <person name="Hepburn T.A."/>
            <person name="Howarth C."/>
            <person name="Jen D."/>
            <person name="Larson L."/>
            <person name="Lewis B."/>
            <person name="Mehta T."/>
            <person name="Park D."/>
            <person name="Pearson M."/>
            <person name="Roberts A."/>
            <person name="Saif S."/>
            <person name="Shea T.D."/>
            <person name="Shenoy N."/>
            <person name="Sisk P."/>
            <person name="Stolte C."/>
            <person name="Sykes S."/>
            <person name="Walk T."/>
            <person name="White J."/>
            <person name="Yandava C."/>
            <person name="Klein B."/>
            <person name="McEwen J.G."/>
            <person name="Puccia R."/>
            <person name="Goldman G.H."/>
            <person name="Felipe M.S."/>
            <person name="Nino-Vega G."/>
            <person name="San-Blas G."/>
            <person name="Taylor J.W."/>
            <person name="Mendoza L."/>
            <person name="Galagan J.E."/>
            <person name="Nusbaum C."/>
            <person name="Birren B.W."/>
        </authorList>
    </citation>
    <scope>NUCLEOTIDE SEQUENCE [LARGE SCALE GENOMIC DNA]</scope>
    <source>
        <strain evidence="12">H143</strain>
    </source>
</reference>
<feature type="signal peptide" evidence="9">
    <location>
        <begin position="1"/>
        <end position="21"/>
    </location>
</feature>
<comment type="similarity">
    <text evidence="2 7">Belongs to the OS-9 family.</text>
</comment>
<evidence type="ECO:0000256" key="7">
    <source>
        <dbReference type="RuleBase" id="RU369099"/>
    </source>
</evidence>
<dbReference type="SUPFAM" id="SSF50911">
    <property type="entry name" value="Mannose 6-phosphate receptor domain"/>
    <property type="match status" value="1"/>
</dbReference>
<dbReference type="HOGENOM" id="CLU_025069_0_0_1"/>
<organism evidence="11 12">
    <name type="scientific">Ajellomyces capsulatus (strain H143)</name>
    <name type="common">Darling's disease fungus</name>
    <name type="synonym">Histoplasma capsulatum</name>
    <dbReference type="NCBI Taxonomy" id="544712"/>
    <lineage>
        <taxon>Eukaryota</taxon>
        <taxon>Fungi</taxon>
        <taxon>Dikarya</taxon>
        <taxon>Ascomycota</taxon>
        <taxon>Pezizomycotina</taxon>
        <taxon>Eurotiomycetes</taxon>
        <taxon>Eurotiomycetidae</taxon>
        <taxon>Onygenales</taxon>
        <taxon>Ajellomycetaceae</taxon>
        <taxon>Histoplasma</taxon>
    </lineage>
</organism>
<protein>
    <recommendedName>
        <fullName evidence="7">Endoplasmic reticulum lectin</fullName>
    </recommendedName>
    <alternativeName>
        <fullName evidence="7">Protein OS-9 homolog</fullName>
    </alternativeName>
</protein>
<dbReference type="GO" id="GO:0030970">
    <property type="term" value="P:retrograde protein transport, ER to cytosol"/>
    <property type="evidence" value="ECO:0007669"/>
    <property type="project" value="TreeGrafter"/>
</dbReference>
<keyword evidence="4 7" id="KW-0430">Lectin</keyword>
<name>C6HL69_AJECH</name>
<dbReference type="InterPro" id="IPR045149">
    <property type="entry name" value="OS-9-like"/>
</dbReference>
<feature type="compositionally biased region" description="Polar residues" evidence="8">
    <location>
        <begin position="204"/>
        <end position="214"/>
    </location>
</feature>
<feature type="chain" id="PRO_5002964349" description="Endoplasmic reticulum lectin" evidence="9">
    <location>
        <begin position="22"/>
        <end position="480"/>
    </location>
</feature>
<gene>
    <name evidence="11" type="ORF">HCDG_06950</name>
</gene>
<dbReference type="GO" id="GO:0030246">
    <property type="term" value="F:carbohydrate binding"/>
    <property type="evidence" value="ECO:0007669"/>
    <property type="project" value="UniProtKB-UniRule"/>
</dbReference>
<dbReference type="STRING" id="544712.C6HL69"/>
<feature type="compositionally biased region" description="Low complexity" evidence="8">
    <location>
        <begin position="215"/>
        <end position="226"/>
    </location>
</feature>
<feature type="compositionally biased region" description="Low complexity" evidence="8">
    <location>
        <begin position="62"/>
        <end position="83"/>
    </location>
</feature>
<keyword evidence="3 9" id="KW-0732">Signal</keyword>
<dbReference type="OMA" id="AYPQFEV"/>
<feature type="compositionally biased region" description="Acidic residues" evidence="8">
    <location>
        <begin position="436"/>
        <end position="446"/>
    </location>
</feature>
<evidence type="ECO:0000256" key="1">
    <source>
        <dbReference type="ARBA" id="ARBA00004367"/>
    </source>
</evidence>
<dbReference type="GO" id="GO:0005789">
    <property type="term" value="C:endoplasmic reticulum membrane"/>
    <property type="evidence" value="ECO:0007669"/>
    <property type="project" value="UniProtKB-SubCell"/>
</dbReference>
<dbReference type="PANTHER" id="PTHR15414">
    <property type="entry name" value="OS-9-RELATED"/>
    <property type="match status" value="1"/>
</dbReference>
<dbReference type="InterPro" id="IPR044865">
    <property type="entry name" value="MRH_dom"/>
</dbReference>
<dbReference type="EMBL" id="GG692430">
    <property type="protein sequence ID" value="EER39006.1"/>
    <property type="molecule type" value="Genomic_DNA"/>
</dbReference>
<dbReference type="VEuPathDB" id="FungiDB:HCDG_06950"/>
<keyword evidence="5 7" id="KW-0256">Endoplasmic reticulum</keyword>
<proteinExistence type="inferred from homology"/>
<evidence type="ECO:0000256" key="4">
    <source>
        <dbReference type="ARBA" id="ARBA00022734"/>
    </source>
</evidence>
<feature type="region of interest" description="Disordered" evidence="8">
    <location>
        <begin position="58"/>
        <end position="113"/>
    </location>
</feature>
<evidence type="ECO:0000256" key="9">
    <source>
        <dbReference type="SAM" id="SignalP"/>
    </source>
</evidence>
<sequence>MLRHSIFSLSSLLAYATLSLGRMKTFNVHDDVLAFPQFEVHFPPEYILASDVQEALAHQRSSSKQSSATSLLSPPSSPPLDSLVHLERSRQQAPLQDEKEEAEKEEHIPPDDGVERYEEMILEGARYLCSVPKVAATNEIEDAATTPAEQEKNLRELLIADWNYLIRQFHALAPGNGVPAYPPVEDPAAQSYVLGRFRGEKQGNKNGKGSRNNQSSSGGDRTSSTTEVAELQANGDSRYLVQRLEDGTLCDITGKNRKIEVQFHCHPQSTDRIGWIKEVSTCTYLMIIYTPRLCNDVAFQPPREDDPNPIVCREIIEPDAVPEFEETKALHKKAQDILNLGKTDGEDFAVIGGIEVGAMKLVGGSGKRIEKGKVASAGEERIEVVARRLAGEIHKMSKEELEKFNLDAEHAGGKDWKLEIVESNGRSTLRGILVTEVDEDEDEETVGDYGRDSNKQDGKKEERGNEYEETGSDETYKEEL</sequence>
<dbReference type="GO" id="GO:0030968">
    <property type="term" value="P:endoplasmic reticulum unfolded protein response"/>
    <property type="evidence" value="ECO:0007669"/>
    <property type="project" value="UniProtKB-UniRule"/>
</dbReference>
<dbReference type="InterPro" id="IPR009011">
    <property type="entry name" value="Man6P_isomerase_rcpt-bd_dom_sf"/>
</dbReference>
<evidence type="ECO:0000256" key="8">
    <source>
        <dbReference type="SAM" id="MobiDB-lite"/>
    </source>
</evidence>
<dbReference type="Proteomes" id="UP000002624">
    <property type="component" value="Unassembled WGS sequence"/>
</dbReference>
<keyword evidence="6" id="KW-1015">Disulfide bond</keyword>
<evidence type="ECO:0000256" key="3">
    <source>
        <dbReference type="ARBA" id="ARBA00022729"/>
    </source>
</evidence>
<dbReference type="PROSITE" id="PS51914">
    <property type="entry name" value="MRH"/>
    <property type="match status" value="1"/>
</dbReference>
<evidence type="ECO:0000313" key="12">
    <source>
        <dbReference type="Proteomes" id="UP000002624"/>
    </source>
</evidence>
<evidence type="ECO:0000313" key="11">
    <source>
        <dbReference type="EMBL" id="EER39006.1"/>
    </source>
</evidence>